<feature type="compositionally biased region" description="Polar residues" evidence="4">
    <location>
        <begin position="258"/>
        <end position="271"/>
    </location>
</feature>
<proteinExistence type="inferred from homology"/>
<feature type="compositionally biased region" description="Basic and acidic residues" evidence="4">
    <location>
        <begin position="45"/>
        <end position="64"/>
    </location>
</feature>
<evidence type="ECO:0000256" key="2">
    <source>
        <dbReference type="ARBA" id="ARBA00023186"/>
    </source>
</evidence>
<dbReference type="Gene3D" id="1.10.150.250">
    <property type="entry name" value="Flavinator of succinate dehydrogenase"/>
    <property type="match status" value="1"/>
</dbReference>
<feature type="compositionally biased region" description="Polar residues" evidence="4">
    <location>
        <begin position="238"/>
        <end position="251"/>
    </location>
</feature>
<feature type="region of interest" description="Disordered" evidence="4">
    <location>
        <begin position="222"/>
        <end position="271"/>
    </location>
</feature>
<name>A0ABR0KH88_9EURO</name>
<evidence type="ECO:0000256" key="3">
    <source>
        <dbReference type="HAMAP-Rule" id="MF_03057"/>
    </source>
</evidence>
<dbReference type="PANTHER" id="PTHR12469">
    <property type="entry name" value="PROTEIN EMI5 HOMOLOG, MITOCHONDRIAL"/>
    <property type="match status" value="1"/>
</dbReference>
<dbReference type="EMBL" id="JAVRRG010000024">
    <property type="protein sequence ID" value="KAK5096073.1"/>
    <property type="molecule type" value="Genomic_DNA"/>
</dbReference>
<dbReference type="SUPFAM" id="SSF109910">
    <property type="entry name" value="YgfY-like"/>
    <property type="match status" value="1"/>
</dbReference>
<feature type="compositionally biased region" description="Basic and acidic residues" evidence="4">
    <location>
        <begin position="75"/>
        <end position="112"/>
    </location>
</feature>
<dbReference type="Pfam" id="PF03937">
    <property type="entry name" value="Sdh5"/>
    <property type="match status" value="1"/>
</dbReference>
<accession>A0ABR0KH88</accession>
<dbReference type="HAMAP" id="MF_03057">
    <property type="entry name" value="SDHAF2"/>
    <property type="match status" value="1"/>
</dbReference>
<evidence type="ECO:0000313" key="5">
    <source>
        <dbReference type="EMBL" id="KAK5096073.1"/>
    </source>
</evidence>
<comment type="similarity">
    <text evidence="3">Belongs to the SDHAF2 family.</text>
</comment>
<dbReference type="Proteomes" id="UP001345013">
    <property type="component" value="Unassembled WGS sequence"/>
</dbReference>
<organism evidence="5 6">
    <name type="scientific">Lithohypha guttulata</name>
    <dbReference type="NCBI Taxonomy" id="1690604"/>
    <lineage>
        <taxon>Eukaryota</taxon>
        <taxon>Fungi</taxon>
        <taxon>Dikarya</taxon>
        <taxon>Ascomycota</taxon>
        <taxon>Pezizomycotina</taxon>
        <taxon>Eurotiomycetes</taxon>
        <taxon>Chaetothyriomycetidae</taxon>
        <taxon>Chaetothyriales</taxon>
        <taxon>Trichomeriaceae</taxon>
        <taxon>Lithohypha</taxon>
    </lineage>
</organism>
<reference evidence="5 6" key="1">
    <citation type="submission" date="2023-08" db="EMBL/GenBank/DDBJ databases">
        <title>Black Yeasts Isolated from many extreme environments.</title>
        <authorList>
            <person name="Coleine C."/>
            <person name="Stajich J.E."/>
            <person name="Selbmann L."/>
        </authorList>
    </citation>
    <scope>NUCLEOTIDE SEQUENCE [LARGE SCALE GENOMIC DNA]</scope>
    <source>
        <strain evidence="5 6">CCFEE 5885</strain>
    </source>
</reference>
<comment type="subunit">
    <text evidence="3">Interacts with the flavoprotein subunit within the SDH catalytic dimer.</text>
</comment>
<feature type="region of interest" description="Disordered" evidence="4">
    <location>
        <begin position="304"/>
        <end position="332"/>
    </location>
</feature>
<comment type="caution">
    <text evidence="5">The sequence shown here is derived from an EMBL/GenBank/DDBJ whole genome shotgun (WGS) entry which is preliminary data.</text>
</comment>
<comment type="function">
    <text evidence="3">Plays an essential role in the assembly of succinate dehydrogenase (SDH), an enzyme complex (also referred to as respiratory complex II) that is a component of both the tricarboxylic acid (TCA) cycle and the mitochondrial electron transport chain, and which couples the oxidation of succinate to fumarate with the reduction of ubiquinone (coenzyme Q) to ubiquinol. Required for flavinylation (covalent attachment of FAD) of the flavoprotein subunit of the SDH catalytic dimer.</text>
</comment>
<evidence type="ECO:0000256" key="4">
    <source>
        <dbReference type="SAM" id="MobiDB-lite"/>
    </source>
</evidence>
<dbReference type="InterPro" id="IPR005631">
    <property type="entry name" value="SDH"/>
</dbReference>
<feature type="region of interest" description="Disordered" evidence="4">
    <location>
        <begin position="30"/>
        <end position="136"/>
    </location>
</feature>
<sequence>MNTTRFLVRTVARSNAALCRRPLSSSSRALFKAETDAVSPQIQSRTREHLNADEWRESQKERPLNPHMTNTNSAEHNEKGAPSLGKDKPPPEFLSKVDADYAPKDRHPENTDRMTGGTQPGDPDKVGQASSSGDYGVGEMEGAQFKIEPLRRTGEDVPTKRARLLYQSRKRGTLESDLLLSTFASEKLGDMSKAQLEQYDLFLDENDWDIYYWATQTAAGGSPTSMEYAEGSVKDTPHSSTTEYNSPSNPATAKETGAWSQGGPQSGEWAQTVGTFKPSYRPVPQRWKGSEILSMLRRHVRERSAGGVLDDVEDVKASGQGMGRMPDLKPFH</sequence>
<dbReference type="InterPro" id="IPR036714">
    <property type="entry name" value="SDH_sf"/>
</dbReference>
<protein>
    <recommendedName>
        <fullName evidence="3">Succinate dehydrogenase assembly factor 2, mitochondrial</fullName>
        <shortName evidence="3">SDH assembly factor 2</shortName>
        <shortName evidence="3">SDHAF2</shortName>
    </recommendedName>
</protein>
<keyword evidence="6" id="KW-1185">Reference proteome</keyword>
<keyword evidence="1 3" id="KW-0496">Mitochondrion</keyword>
<evidence type="ECO:0000313" key="6">
    <source>
        <dbReference type="Proteomes" id="UP001345013"/>
    </source>
</evidence>
<dbReference type="PANTHER" id="PTHR12469:SF2">
    <property type="entry name" value="SUCCINATE DEHYDROGENASE ASSEMBLY FACTOR 2, MITOCHONDRIAL"/>
    <property type="match status" value="1"/>
</dbReference>
<gene>
    <name evidence="5" type="primary">emi5</name>
    <name evidence="5" type="ORF">LTR24_002773</name>
</gene>
<keyword evidence="2 3" id="KW-0143">Chaperone</keyword>
<comment type="subcellular location">
    <subcellularLocation>
        <location evidence="3">Mitochondrion matrix</location>
    </subcellularLocation>
</comment>
<dbReference type="InterPro" id="IPR028882">
    <property type="entry name" value="SDHAF2"/>
</dbReference>
<evidence type="ECO:0000256" key="1">
    <source>
        <dbReference type="ARBA" id="ARBA00023128"/>
    </source>
</evidence>